<dbReference type="Proteomes" id="UP001603978">
    <property type="component" value="Unassembled WGS sequence"/>
</dbReference>
<dbReference type="PROSITE" id="PS50231">
    <property type="entry name" value="RICIN_B_LECTIN"/>
    <property type="match status" value="1"/>
</dbReference>
<evidence type="ECO:0000313" key="4">
    <source>
        <dbReference type="Proteomes" id="UP001603978"/>
    </source>
</evidence>
<dbReference type="InterPro" id="IPR035992">
    <property type="entry name" value="Ricin_B-like_lectins"/>
</dbReference>
<accession>A0ABW7AE41</accession>
<feature type="domain" description="Ricin B lectin" evidence="2">
    <location>
        <begin position="95"/>
        <end position="161"/>
    </location>
</feature>
<reference evidence="3 4" key="1">
    <citation type="submission" date="2024-10" db="EMBL/GenBank/DDBJ databases">
        <authorList>
            <person name="Topkara A.R."/>
            <person name="Saygin H."/>
        </authorList>
    </citation>
    <scope>NUCLEOTIDE SEQUENCE [LARGE SCALE GENOMIC DNA]</scope>
    <source>
        <strain evidence="3 4">M3C6</strain>
    </source>
</reference>
<dbReference type="RefSeq" id="WP_393165539.1">
    <property type="nucleotide sequence ID" value="NZ_JBICRM010000008.1"/>
</dbReference>
<dbReference type="InterPro" id="IPR000772">
    <property type="entry name" value="Ricin_B_lectin"/>
</dbReference>
<feature type="domain" description="Ricin B lectin" evidence="2">
    <location>
        <begin position="25"/>
        <end position="73"/>
    </location>
</feature>
<feature type="signal peptide" evidence="1">
    <location>
        <begin position="1"/>
        <end position="25"/>
    </location>
</feature>
<proteinExistence type="predicted"/>
<keyword evidence="1" id="KW-0732">Signal</keyword>
<feature type="chain" id="PRO_5046244848" evidence="1">
    <location>
        <begin position="26"/>
        <end position="187"/>
    </location>
</feature>
<dbReference type="EMBL" id="JBICRM010000008">
    <property type="protein sequence ID" value="MFG1704468.1"/>
    <property type="molecule type" value="Genomic_DNA"/>
</dbReference>
<protein>
    <submittedName>
        <fullName evidence="3">RICIN domain-containing protein</fullName>
    </submittedName>
</protein>
<keyword evidence="4" id="KW-1185">Reference proteome</keyword>
<sequence length="187" mass="21067">MKRIIAVLAVLIGGLAVWPSAPANAVDYFQFRNAANSNCLTLVGSAAHDGAWIGHYPCDGSNGQKWRLEGMGQKLVCVDDAWYNFGQCTLYGYVNAYRIRSKVTDKCVDLSERSTSSGTRVHQWSCYDGDSQLWYFRGDNSSQKIMSIRAQNKREKPISMEPRWDDNNKAQIWTDNGSLLQTWVRSA</sequence>
<comment type="caution">
    <text evidence="3">The sequence shown here is derived from an EMBL/GenBank/DDBJ whole genome shotgun (WGS) entry which is preliminary data.</text>
</comment>
<gene>
    <name evidence="3" type="ORF">ACFLIM_14860</name>
</gene>
<evidence type="ECO:0000259" key="2">
    <source>
        <dbReference type="Pfam" id="PF14200"/>
    </source>
</evidence>
<dbReference type="SUPFAM" id="SSF50370">
    <property type="entry name" value="Ricin B-like lectins"/>
    <property type="match status" value="1"/>
</dbReference>
<organism evidence="3 4">
    <name type="scientific">Nonomuraea marmarensis</name>
    <dbReference type="NCBI Taxonomy" id="3351344"/>
    <lineage>
        <taxon>Bacteria</taxon>
        <taxon>Bacillati</taxon>
        <taxon>Actinomycetota</taxon>
        <taxon>Actinomycetes</taxon>
        <taxon>Streptosporangiales</taxon>
        <taxon>Streptosporangiaceae</taxon>
        <taxon>Nonomuraea</taxon>
    </lineage>
</organism>
<dbReference type="Pfam" id="PF14200">
    <property type="entry name" value="RicinB_lectin_2"/>
    <property type="match status" value="2"/>
</dbReference>
<evidence type="ECO:0000313" key="3">
    <source>
        <dbReference type="EMBL" id="MFG1704468.1"/>
    </source>
</evidence>
<dbReference type="Gene3D" id="2.80.10.50">
    <property type="match status" value="2"/>
</dbReference>
<name>A0ABW7AE41_9ACTN</name>
<evidence type="ECO:0000256" key="1">
    <source>
        <dbReference type="SAM" id="SignalP"/>
    </source>
</evidence>
<dbReference type="CDD" id="cd00161">
    <property type="entry name" value="beta-trefoil_Ricin-like"/>
    <property type="match status" value="1"/>
</dbReference>